<evidence type="ECO:0000313" key="2">
    <source>
        <dbReference type="Proteomes" id="UP001055102"/>
    </source>
</evidence>
<gene>
    <name evidence="1" type="ORF">AOPFMNJM_3977</name>
</gene>
<proteinExistence type="predicted"/>
<dbReference type="EMBL" id="BPQR01000084">
    <property type="protein sequence ID" value="GJE08634.1"/>
    <property type="molecule type" value="Genomic_DNA"/>
</dbReference>
<keyword evidence="2" id="KW-1185">Reference proteome</keyword>
<dbReference type="RefSeq" id="WP_238278504.1">
    <property type="nucleotide sequence ID" value="NZ_BPQR01000084.1"/>
</dbReference>
<organism evidence="1 2">
    <name type="scientific">Methylobacterium jeotgali</name>
    <dbReference type="NCBI Taxonomy" id="381630"/>
    <lineage>
        <taxon>Bacteria</taxon>
        <taxon>Pseudomonadati</taxon>
        <taxon>Pseudomonadota</taxon>
        <taxon>Alphaproteobacteria</taxon>
        <taxon>Hyphomicrobiales</taxon>
        <taxon>Methylobacteriaceae</taxon>
        <taxon>Methylobacterium</taxon>
    </lineage>
</organism>
<protein>
    <submittedName>
        <fullName evidence="1">Uncharacterized protein</fullName>
    </submittedName>
</protein>
<evidence type="ECO:0000313" key="1">
    <source>
        <dbReference type="EMBL" id="GJE08634.1"/>
    </source>
</evidence>
<dbReference type="Proteomes" id="UP001055102">
    <property type="component" value="Unassembled WGS sequence"/>
</dbReference>
<accession>A0ABQ4T3P5</accession>
<sequence length="137" mass="14480">MLPGLDVTDVLDDPDFQDTSLRVFCTALDPRADGTVTAVGGWQDFTGVVSPDGGRDLVQLGEGDALDGAITIYTRFPLSTGGLERAADRIQWGNGGPGTYTVVNAQPWQFGDGYVKALCKLADNNPSETEPPDGYLG</sequence>
<comment type="caution">
    <text evidence="1">The sequence shown here is derived from an EMBL/GenBank/DDBJ whole genome shotgun (WGS) entry which is preliminary data.</text>
</comment>
<reference evidence="1" key="1">
    <citation type="journal article" date="2021" name="Front. Microbiol.">
        <title>Comprehensive Comparative Genomics and Phenotyping of Methylobacterium Species.</title>
        <authorList>
            <person name="Alessa O."/>
            <person name="Ogura Y."/>
            <person name="Fujitani Y."/>
            <person name="Takami H."/>
            <person name="Hayashi T."/>
            <person name="Sahin N."/>
            <person name="Tani A."/>
        </authorList>
    </citation>
    <scope>NUCLEOTIDE SEQUENCE</scope>
    <source>
        <strain evidence="1">LMG 23639</strain>
    </source>
</reference>
<reference evidence="1" key="2">
    <citation type="submission" date="2021-08" db="EMBL/GenBank/DDBJ databases">
        <authorList>
            <person name="Tani A."/>
            <person name="Ola A."/>
            <person name="Ogura Y."/>
            <person name="Katsura K."/>
            <person name="Hayashi T."/>
        </authorList>
    </citation>
    <scope>NUCLEOTIDE SEQUENCE</scope>
    <source>
        <strain evidence="1">LMG 23639</strain>
    </source>
</reference>
<name>A0ABQ4T3P5_9HYPH</name>